<dbReference type="Ensembl" id="ENSSRHT00000055185.1">
    <property type="protein sequence ID" value="ENSSRHP00000053675.1"/>
    <property type="gene ID" value="ENSSRHG00000026944.1"/>
</dbReference>
<dbReference type="GO" id="GO:0035198">
    <property type="term" value="F:miRNA binding"/>
    <property type="evidence" value="ECO:0007669"/>
    <property type="project" value="InterPro"/>
</dbReference>
<reference evidence="6" key="1">
    <citation type="submission" date="2025-08" db="UniProtKB">
        <authorList>
            <consortium name="Ensembl"/>
        </authorList>
    </citation>
    <scope>IDENTIFICATION</scope>
</reference>
<sequence>MSGEHQKRREDIQRALNFIKCSLPYPDPEGYEGEFDSGVKDCDLALEVCKDSAKALYRKAVCLKESGKLREAYDCSAACLLASPQDQTVSNLSKEIAASLGLKNRKAYISSHRGKAAGSEDDCAAPSPLDEIFSVELEEVTDSAADSEWPSPVLPAPVPVSDSHEAPCQSGAVPLSVPVSQSLEDSELMGDELDNLLDCMSKEEDASQSGVVPSSLLCFSSPRLPPAFFSSFGSQLNSLDSFTKAELSSNSSSGDLDALDTICPSSGSVSLQRPLVVGRDTLDSLSEFSLPGGKACCGFLPSVKLTDPSHTRNGHMTSTLSSLSENPLEHTHDFTQACSSCFSSTGPGVLDFELRSDVTHSCKKDLLLCRRRGGASSPWRRIRPRPTRNNFQASFVLCREVLENQVCKYGEGCTFAYCQEEIDVWTQERRGLLVRELLFNPLSTNERQALGVIELLNIHTGMFMFLCEACFDCRPRMIGKRWKENPALCANAPTQHQFDKKKCLVHVVKSSAVSYSKLRALSSRCQFDVCRQELALGCKRKDGCCFAHSLIELQIWILQRDTGISHEEIVQESKKHWNKQRPVVIASRSPNKITAATSKSPSRVGETNGKAGPVQGTGSAEVKGHGLELMMKFVCCQCWKDGLVSEPDRALKYCTAKARHSWTKDRRVLLVKSHERKKWVSVRPLPFAKTFPQQYDICIHVLNQRKCHYIGNCSFAHSQEEKDLWTYMKNNGFRDFQQVFDVWLSTSNQNRAFDCTSPSQPMEEKQITMPTDFAEAMLDSFYCPLCGKHSNSDRQWQQHISSEKHKHRVFSGEGEDESLAWSHRFPGPCFSICPRLDDGCADGASCDFAHSEEELQEWCRRRDFLRRMLNKARADMLISPTDNYFGIYNFLLQN</sequence>
<evidence type="ECO:0000313" key="6">
    <source>
        <dbReference type="Ensembl" id="ENSSRHP00000053675.1"/>
    </source>
</evidence>
<dbReference type="InterPro" id="IPR039691">
    <property type="entry name" value="ZC3H7A/B"/>
</dbReference>
<dbReference type="SUPFAM" id="SSF48452">
    <property type="entry name" value="TPR-like"/>
    <property type="match status" value="1"/>
</dbReference>
<evidence type="ECO:0000313" key="7">
    <source>
        <dbReference type="Proteomes" id="UP000472270"/>
    </source>
</evidence>
<dbReference type="SUPFAM" id="SSF57667">
    <property type="entry name" value="beta-beta-alpha zinc fingers"/>
    <property type="match status" value="1"/>
</dbReference>
<dbReference type="PANTHER" id="PTHR14928:SF6">
    <property type="entry name" value="ZINC FINGER CCCH DOMAIN-CONTAINING PROTEIN 7B"/>
    <property type="match status" value="1"/>
</dbReference>
<organism evidence="6 7">
    <name type="scientific">Sinocyclocheilus rhinocerous</name>
    <dbReference type="NCBI Taxonomy" id="307959"/>
    <lineage>
        <taxon>Eukaryota</taxon>
        <taxon>Metazoa</taxon>
        <taxon>Chordata</taxon>
        <taxon>Craniata</taxon>
        <taxon>Vertebrata</taxon>
        <taxon>Euteleostomi</taxon>
        <taxon>Actinopterygii</taxon>
        <taxon>Neopterygii</taxon>
        <taxon>Teleostei</taxon>
        <taxon>Ostariophysi</taxon>
        <taxon>Cypriniformes</taxon>
        <taxon>Cyprinidae</taxon>
        <taxon>Cyprininae</taxon>
        <taxon>Sinocyclocheilus</taxon>
    </lineage>
</organism>
<feature type="region of interest" description="Disordered" evidence="4">
    <location>
        <begin position="594"/>
        <end position="617"/>
    </location>
</feature>
<gene>
    <name evidence="6" type="primary">zc3h7ba</name>
</gene>
<name>A0A673JU13_9TELE</name>
<accession>A0A673JU13</accession>
<dbReference type="Proteomes" id="UP000472270">
    <property type="component" value="Unassembled WGS sequence"/>
</dbReference>
<keyword evidence="2" id="KW-0863">Zinc-finger</keyword>
<feature type="domain" description="Zinc finger double-stranded RNA binding" evidence="5">
    <location>
        <begin position="781"/>
        <end position="806"/>
    </location>
</feature>
<evidence type="ECO:0000256" key="3">
    <source>
        <dbReference type="ARBA" id="ARBA00022833"/>
    </source>
</evidence>
<dbReference type="Pfam" id="PF12171">
    <property type="entry name" value="zf-C2H2_jaz"/>
    <property type="match status" value="1"/>
</dbReference>
<reference evidence="6" key="2">
    <citation type="submission" date="2025-09" db="UniProtKB">
        <authorList>
            <consortium name="Ensembl"/>
        </authorList>
    </citation>
    <scope>IDENTIFICATION</scope>
</reference>
<dbReference type="AlphaFoldDB" id="A0A673JU13"/>
<dbReference type="InterPro" id="IPR011990">
    <property type="entry name" value="TPR-like_helical_dom_sf"/>
</dbReference>
<evidence type="ECO:0000256" key="4">
    <source>
        <dbReference type="SAM" id="MobiDB-lite"/>
    </source>
</evidence>
<dbReference type="Gene3D" id="1.25.40.10">
    <property type="entry name" value="Tetratricopeptide repeat domain"/>
    <property type="match status" value="1"/>
</dbReference>
<dbReference type="PANTHER" id="PTHR14928">
    <property type="entry name" value="MICRO-RNA BINDING ZINC FINGER CCCH DOMAIN-CONTAINING PROTEIN 7"/>
    <property type="match status" value="1"/>
</dbReference>
<dbReference type="InterPro" id="IPR036236">
    <property type="entry name" value="Znf_C2H2_sf"/>
</dbReference>
<proteinExistence type="predicted"/>
<protein>
    <submittedName>
        <fullName evidence="6">Zinc finger CCCH domain-containing protein 7B-like</fullName>
    </submittedName>
</protein>
<keyword evidence="3" id="KW-0862">Zinc</keyword>
<dbReference type="Gene3D" id="3.30.160.60">
    <property type="entry name" value="Classic Zinc Finger"/>
    <property type="match status" value="1"/>
</dbReference>
<dbReference type="GO" id="GO:0035196">
    <property type="term" value="P:miRNA processing"/>
    <property type="evidence" value="ECO:0007669"/>
    <property type="project" value="TreeGrafter"/>
</dbReference>
<evidence type="ECO:0000256" key="1">
    <source>
        <dbReference type="ARBA" id="ARBA00022723"/>
    </source>
</evidence>
<evidence type="ECO:0000256" key="2">
    <source>
        <dbReference type="ARBA" id="ARBA00022771"/>
    </source>
</evidence>
<keyword evidence="1" id="KW-0479">Metal-binding</keyword>
<evidence type="ECO:0000259" key="5">
    <source>
        <dbReference type="Pfam" id="PF12171"/>
    </source>
</evidence>
<dbReference type="GO" id="GO:0008270">
    <property type="term" value="F:zinc ion binding"/>
    <property type="evidence" value="ECO:0007669"/>
    <property type="project" value="UniProtKB-KW"/>
</dbReference>
<dbReference type="InterPro" id="IPR022755">
    <property type="entry name" value="Znf_C2H2_jaz"/>
</dbReference>
<keyword evidence="7" id="KW-1185">Reference proteome</keyword>